<evidence type="ECO:0000313" key="3">
    <source>
        <dbReference type="Proteomes" id="UP001387447"/>
    </source>
</evidence>
<dbReference type="Proteomes" id="UP001387447">
    <property type="component" value="Unassembled WGS sequence"/>
</dbReference>
<dbReference type="EMBL" id="JBBWYZ010000014">
    <property type="protein sequence ID" value="MEK9513474.1"/>
    <property type="molecule type" value="Genomic_DNA"/>
</dbReference>
<feature type="transmembrane region" description="Helical" evidence="1">
    <location>
        <begin position="87"/>
        <end position="107"/>
    </location>
</feature>
<proteinExistence type="predicted"/>
<reference evidence="2 3" key="1">
    <citation type="journal article" date="2024" name="Front. Microbiol.">
        <title>Transcriptomic insights into the dominance of two phototrophs throughout the water column of a tropical hypersaline-alkaline crater lake (Dziani Dzaha, Mayotte).</title>
        <authorList>
            <person name="Duperron S."/>
            <person name="Halary S."/>
            <person name="Bouly J.-P."/>
            <person name="Roussel T."/>
            <person name="Hugoni M."/>
            <person name="Bruto M."/>
            <person name="Oger P."/>
            <person name="Duval C."/>
            <person name="Woo A."/>
            <person name="Jezequiel D."/>
            <person name="Ader M."/>
            <person name="Leboulanger C."/>
            <person name="Agogue H."/>
            <person name="Grossi V."/>
            <person name="Trousselier M."/>
            <person name="Bernard C."/>
        </authorList>
    </citation>
    <scope>NUCLEOTIDE SEQUENCE [LARGE SCALE GENOMIC DNA]</scope>
    <source>
        <strain evidence="2 3">PMC 851.14</strain>
    </source>
</reference>
<keyword evidence="3" id="KW-1185">Reference proteome</keyword>
<evidence type="ECO:0000313" key="2">
    <source>
        <dbReference type="EMBL" id="MEK9513474.1"/>
    </source>
</evidence>
<dbReference type="RefSeq" id="WP_368663139.1">
    <property type="nucleotide sequence ID" value="NZ_JBBWYZ010000014.1"/>
</dbReference>
<keyword evidence="1" id="KW-0812">Transmembrane</keyword>
<gene>
    <name evidence="2" type="ORF">AAEJ74_17800</name>
</gene>
<name>A0ABU9EPZ6_LIMFS</name>
<keyword evidence="1" id="KW-1133">Transmembrane helix</keyword>
<accession>A0ABU9EPZ6</accession>
<keyword evidence="1" id="KW-0472">Membrane</keyword>
<protein>
    <submittedName>
        <fullName evidence="2">Uncharacterized protein</fullName>
    </submittedName>
</protein>
<comment type="caution">
    <text evidence="2">The sequence shown here is derived from an EMBL/GenBank/DDBJ whole genome shotgun (WGS) entry which is preliminary data.</text>
</comment>
<sequence>MRSLYTKHSDSSRLAGAIALQHTRTLVGWVERSLYTKHSARLGVIKFLWSLRSSPNLLLVRSLYTKHSARLGVIKFLWSLRSSHNLLLVRSLWVHITLAIVNLSVIIQGEIV</sequence>
<evidence type="ECO:0000256" key="1">
    <source>
        <dbReference type="SAM" id="Phobius"/>
    </source>
</evidence>
<organism evidence="2 3">
    <name type="scientific">Limnospira fusiformis PMC 851.14</name>
    <dbReference type="NCBI Taxonomy" id="2219512"/>
    <lineage>
        <taxon>Bacteria</taxon>
        <taxon>Bacillati</taxon>
        <taxon>Cyanobacteriota</taxon>
        <taxon>Cyanophyceae</taxon>
        <taxon>Oscillatoriophycideae</taxon>
        <taxon>Oscillatoriales</taxon>
        <taxon>Sirenicapillariaceae</taxon>
        <taxon>Limnospira</taxon>
    </lineage>
</organism>